<protein>
    <recommendedName>
        <fullName evidence="9">Kynurenine 3-monooxygenase</fullName>
        <ecNumber evidence="9">1.14.13.9</ecNumber>
    </recommendedName>
    <alternativeName>
        <fullName evidence="9">Biosynthesis of nicotinic acid protein 4</fullName>
    </alternativeName>
    <alternativeName>
        <fullName evidence="9">Kynurenine 3-hydroxylase</fullName>
    </alternativeName>
</protein>
<dbReference type="Pfam" id="PF01494">
    <property type="entry name" value="FAD_binding_3"/>
    <property type="match status" value="1"/>
</dbReference>
<keyword evidence="9" id="KW-0496">Mitochondrion</keyword>
<keyword evidence="9" id="KW-0472">Membrane</keyword>
<feature type="compositionally biased region" description="Basic and acidic residues" evidence="10">
    <location>
        <begin position="98"/>
        <end position="109"/>
    </location>
</feature>
<dbReference type="GO" id="GO:0070189">
    <property type="term" value="P:kynurenine metabolic process"/>
    <property type="evidence" value="ECO:0007669"/>
    <property type="project" value="TreeGrafter"/>
</dbReference>
<dbReference type="GO" id="GO:0004502">
    <property type="term" value="F:kynurenine 3-monooxygenase activity"/>
    <property type="evidence" value="ECO:0007669"/>
    <property type="project" value="UniProtKB-UniRule"/>
</dbReference>
<dbReference type="GO" id="GO:0034354">
    <property type="term" value="P:'de novo' NAD+ biosynthetic process from L-tryptophan"/>
    <property type="evidence" value="ECO:0007669"/>
    <property type="project" value="UniProtKB-UniRule"/>
</dbReference>
<evidence type="ECO:0000256" key="2">
    <source>
        <dbReference type="ARBA" id="ARBA00022630"/>
    </source>
</evidence>
<feature type="region of interest" description="Disordered" evidence="10">
    <location>
        <begin position="378"/>
        <end position="404"/>
    </location>
</feature>
<evidence type="ECO:0000313" key="13">
    <source>
        <dbReference type="Proteomes" id="UP001342314"/>
    </source>
</evidence>
<dbReference type="EMBL" id="BQKY01000006">
    <property type="protein sequence ID" value="GJN90425.1"/>
    <property type="molecule type" value="Genomic_DNA"/>
</dbReference>
<dbReference type="GO" id="GO:0005741">
    <property type="term" value="C:mitochondrial outer membrane"/>
    <property type="evidence" value="ECO:0007669"/>
    <property type="project" value="UniProtKB-SubCell"/>
</dbReference>
<keyword evidence="7 9" id="KW-0503">Monooxygenase</keyword>
<evidence type="ECO:0000256" key="1">
    <source>
        <dbReference type="ARBA" id="ARBA00001974"/>
    </source>
</evidence>
<evidence type="ECO:0000259" key="11">
    <source>
        <dbReference type="Pfam" id="PF01494"/>
    </source>
</evidence>
<dbReference type="PANTHER" id="PTHR46028">
    <property type="entry name" value="KYNURENINE 3-MONOOXYGENASE"/>
    <property type="match status" value="1"/>
</dbReference>
<dbReference type="InterPro" id="IPR002938">
    <property type="entry name" value="FAD-bd"/>
</dbReference>
<dbReference type="PANTHER" id="PTHR46028:SF2">
    <property type="entry name" value="KYNURENINE 3-MONOOXYGENASE"/>
    <property type="match status" value="1"/>
</dbReference>
<keyword evidence="4 9" id="KW-0274">FAD</keyword>
<keyword evidence="5 9" id="KW-0521">NADP</keyword>
<reference evidence="12 13" key="1">
    <citation type="submission" date="2021-12" db="EMBL/GenBank/DDBJ databases">
        <title>High titer production of polyol ester of fatty acids by Rhodotorula paludigena BS15 towards product separation-free biomass refinery.</title>
        <authorList>
            <person name="Mano J."/>
            <person name="Ono H."/>
            <person name="Tanaka T."/>
            <person name="Naito K."/>
            <person name="Sushida H."/>
            <person name="Ike M."/>
            <person name="Tokuyasu K."/>
            <person name="Kitaoka M."/>
        </authorList>
    </citation>
    <scope>NUCLEOTIDE SEQUENCE [LARGE SCALE GENOMIC DNA]</scope>
    <source>
        <strain evidence="12 13">BS15</strain>
    </source>
</reference>
<sequence length="544" mass="60196">MTATEDRTALVAGAGLVGTLCAAMLASRGWTVTLIEGRTDPRTGTQAERARSINLALSPRGIEALRSVSDELVERVLQEGIEMRGRMLHKKTKARKGKGPEVEKEGQDYGRYEEEGECIRSISRTALGIHLLDHVDGLPKSGRGSVTTLFETRLVEMDLRKDYGVDVVLRTKGEDAETRHFDFVVGGDGAYSKVRQQMMRGSRLRFDYRQFYAPHSYLELSIPAGPGDTYLLEPNYLHIWPRGEFMLIALANQDKSFTLTLFAHHSTFSTLDLQLKSATADAPNPVVELFRQEFPDALEHMGEETLLQSWREHPKDGLVTVECSPYHYEDKVLLIGDAAHAMVPFYGQGMNCGFEDVRVLSSILDHFGASPSPLVPSPLPYSSSSPGLPVPPTTPPTNPVVSSASRNTPLAQALTAYTTLRAPSLWAIQTLAHRNYTEMASAVLSPLYLLRLSLDSLLSRICSLPLFAVPRDDNPTLDRGGRWESLYRMTTFRPGLAYEEVIRRREWQGRVLDLAAKVVGGSVAAGVAVAVGLRLSSRFEIVRR</sequence>
<keyword evidence="3 9" id="KW-0662">Pyridine nucleotide biosynthesis</keyword>
<comment type="catalytic activity">
    <reaction evidence="8 9">
        <text>L-kynurenine + NADPH + O2 + H(+) = 3-hydroxy-L-kynurenine + NADP(+) + H2O</text>
        <dbReference type="Rhea" id="RHEA:20545"/>
        <dbReference type="ChEBI" id="CHEBI:15377"/>
        <dbReference type="ChEBI" id="CHEBI:15378"/>
        <dbReference type="ChEBI" id="CHEBI:15379"/>
        <dbReference type="ChEBI" id="CHEBI:57783"/>
        <dbReference type="ChEBI" id="CHEBI:57959"/>
        <dbReference type="ChEBI" id="CHEBI:58125"/>
        <dbReference type="ChEBI" id="CHEBI:58349"/>
        <dbReference type="EC" id="1.14.13.9"/>
    </reaction>
</comment>
<dbReference type="InterPro" id="IPR036188">
    <property type="entry name" value="FAD/NAD-bd_sf"/>
</dbReference>
<keyword evidence="2 9" id="KW-0285">Flavoprotein</keyword>
<keyword evidence="13" id="KW-1185">Reference proteome</keyword>
<comment type="cofactor">
    <cofactor evidence="1 9">
        <name>FAD</name>
        <dbReference type="ChEBI" id="CHEBI:57692"/>
    </cofactor>
</comment>
<dbReference type="Proteomes" id="UP001342314">
    <property type="component" value="Unassembled WGS sequence"/>
</dbReference>
<dbReference type="GO" id="GO:0006569">
    <property type="term" value="P:L-tryptophan catabolic process"/>
    <property type="evidence" value="ECO:0007669"/>
    <property type="project" value="UniProtKB-UniRule"/>
</dbReference>
<dbReference type="HAMAP" id="MF_01971">
    <property type="entry name" value="Kynurenine_monooxygenase"/>
    <property type="match status" value="1"/>
</dbReference>
<evidence type="ECO:0000256" key="6">
    <source>
        <dbReference type="ARBA" id="ARBA00023002"/>
    </source>
</evidence>
<gene>
    <name evidence="9" type="primary">BNA4</name>
    <name evidence="12" type="ORF">Rhopal_003436-T1</name>
</gene>
<proteinExistence type="inferred from homology"/>
<feature type="domain" description="FAD-binding" evidence="11">
    <location>
        <begin position="8"/>
        <end position="364"/>
    </location>
</feature>
<comment type="pathway">
    <text evidence="9">Cofactor biosynthesis; NAD(+) biosynthesis; quinolinate from L-kynurenine: step 1/3.</text>
</comment>
<dbReference type="GO" id="GO:0071949">
    <property type="term" value="F:FAD binding"/>
    <property type="evidence" value="ECO:0007669"/>
    <property type="project" value="InterPro"/>
</dbReference>
<evidence type="ECO:0000256" key="8">
    <source>
        <dbReference type="ARBA" id="ARBA00047818"/>
    </source>
</evidence>
<comment type="caution">
    <text evidence="12">The sequence shown here is derived from an EMBL/GenBank/DDBJ whole genome shotgun (WGS) entry which is preliminary data.</text>
</comment>
<comment type="similarity">
    <text evidence="9">Belongs to the aromatic-ring hydroxylase family. KMO subfamily.</text>
</comment>
<accession>A0AAV5GCZ7</accession>
<dbReference type="AlphaFoldDB" id="A0AAV5GCZ7"/>
<evidence type="ECO:0000313" key="12">
    <source>
        <dbReference type="EMBL" id="GJN90425.1"/>
    </source>
</evidence>
<name>A0AAV5GCZ7_9BASI</name>
<evidence type="ECO:0000256" key="9">
    <source>
        <dbReference type="HAMAP-Rule" id="MF_03018"/>
    </source>
</evidence>
<evidence type="ECO:0000256" key="5">
    <source>
        <dbReference type="ARBA" id="ARBA00022857"/>
    </source>
</evidence>
<evidence type="ECO:0000256" key="10">
    <source>
        <dbReference type="SAM" id="MobiDB-lite"/>
    </source>
</evidence>
<dbReference type="GO" id="GO:0019805">
    <property type="term" value="P:quinolinate biosynthetic process"/>
    <property type="evidence" value="ECO:0007669"/>
    <property type="project" value="UniProtKB-UniRule"/>
</dbReference>
<keyword evidence="9" id="KW-1000">Mitochondrion outer membrane</keyword>
<comment type="function">
    <text evidence="9">Catalyzes the hydroxylation of L-kynurenine (L-Kyn) to form 3-hydroxy-L-kynurenine (L-3OHKyn). Required for synthesis of quinolinic acid.</text>
</comment>
<dbReference type="GO" id="GO:0043420">
    <property type="term" value="P:anthranilate metabolic process"/>
    <property type="evidence" value="ECO:0007669"/>
    <property type="project" value="UniProtKB-UniRule"/>
</dbReference>
<feature type="compositionally biased region" description="Pro residues" evidence="10">
    <location>
        <begin position="388"/>
        <end position="398"/>
    </location>
</feature>
<dbReference type="Gene3D" id="3.50.50.60">
    <property type="entry name" value="FAD/NAD(P)-binding domain"/>
    <property type="match status" value="1"/>
</dbReference>
<keyword evidence="6 9" id="KW-0560">Oxidoreductase</keyword>
<comment type="subcellular location">
    <subcellularLocation>
        <location evidence="9">Mitochondrion outer membrane</location>
    </subcellularLocation>
</comment>
<evidence type="ECO:0000256" key="3">
    <source>
        <dbReference type="ARBA" id="ARBA00022642"/>
    </source>
</evidence>
<dbReference type="SUPFAM" id="SSF51905">
    <property type="entry name" value="FAD/NAD(P)-binding domain"/>
    <property type="match status" value="1"/>
</dbReference>
<dbReference type="EC" id="1.14.13.9" evidence="9"/>
<feature type="region of interest" description="Disordered" evidence="10">
    <location>
        <begin position="90"/>
        <end position="109"/>
    </location>
</feature>
<dbReference type="InterPro" id="IPR027545">
    <property type="entry name" value="Kynurenine_monooxygenase"/>
</dbReference>
<organism evidence="12 13">
    <name type="scientific">Rhodotorula paludigena</name>
    <dbReference type="NCBI Taxonomy" id="86838"/>
    <lineage>
        <taxon>Eukaryota</taxon>
        <taxon>Fungi</taxon>
        <taxon>Dikarya</taxon>
        <taxon>Basidiomycota</taxon>
        <taxon>Pucciniomycotina</taxon>
        <taxon>Microbotryomycetes</taxon>
        <taxon>Sporidiobolales</taxon>
        <taxon>Sporidiobolaceae</taxon>
        <taxon>Rhodotorula</taxon>
    </lineage>
</organism>
<evidence type="ECO:0000256" key="7">
    <source>
        <dbReference type="ARBA" id="ARBA00023033"/>
    </source>
</evidence>
<evidence type="ECO:0000256" key="4">
    <source>
        <dbReference type="ARBA" id="ARBA00022827"/>
    </source>
</evidence>
<dbReference type="PRINTS" id="PR00420">
    <property type="entry name" value="RNGMNOXGNASE"/>
</dbReference>